<feature type="compositionally biased region" description="Basic and acidic residues" evidence="1">
    <location>
        <begin position="14"/>
        <end position="24"/>
    </location>
</feature>
<evidence type="ECO:0000256" key="1">
    <source>
        <dbReference type="SAM" id="MobiDB-lite"/>
    </source>
</evidence>
<evidence type="ECO:0000313" key="3">
    <source>
        <dbReference type="Proteomes" id="UP001151760"/>
    </source>
</evidence>
<dbReference type="EMBL" id="BQNB010020285">
    <property type="protein sequence ID" value="GJT94325.1"/>
    <property type="molecule type" value="Genomic_DNA"/>
</dbReference>
<comment type="caution">
    <text evidence="2">The sequence shown here is derived from an EMBL/GenBank/DDBJ whole genome shotgun (WGS) entry which is preliminary data.</text>
</comment>
<reference evidence="2" key="1">
    <citation type="journal article" date="2022" name="Int. J. Mol. Sci.">
        <title>Draft Genome of Tanacetum Coccineum: Genomic Comparison of Closely Related Tanacetum-Family Plants.</title>
        <authorList>
            <person name="Yamashiro T."/>
            <person name="Shiraishi A."/>
            <person name="Nakayama K."/>
            <person name="Satake H."/>
        </authorList>
    </citation>
    <scope>NUCLEOTIDE SEQUENCE</scope>
</reference>
<organism evidence="2 3">
    <name type="scientific">Tanacetum coccineum</name>
    <dbReference type="NCBI Taxonomy" id="301880"/>
    <lineage>
        <taxon>Eukaryota</taxon>
        <taxon>Viridiplantae</taxon>
        <taxon>Streptophyta</taxon>
        <taxon>Embryophyta</taxon>
        <taxon>Tracheophyta</taxon>
        <taxon>Spermatophyta</taxon>
        <taxon>Magnoliopsida</taxon>
        <taxon>eudicotyledons</taxon>
        <taxon>Gunneridae</taxon>
        <taxon>Pentapetalae</taxon>
        <taxon>asterids</taxon>
        <taxon>campanulids</taxon>
        <taxon>Asterales</taxon>
        <taxon>Asteraceae</taxon>
        <taxon>Asteroideae</taxon>
        <taxon>Anthemideae</taxon>
        <taxon>Anthemidinae</taxon>
        <taxon>Tanacetum</taxon>
    </lineage>
</organism>
<dbReference type="Proteomes" id="UP001151760">
    <property type="component" value="Unassembled WGS sequence"/>
</dbReference>
<proteinExistence type="predicted"/>
<accession>A0ABQ5I2N4</accession>
<reference evidence="2" key="2">
    <citation type="submission" date="2022-01" db="EMBL/GenBank/DDBJ databases">
        <authorList>
            <person name="Yamashiro T."/>
            <person name="Shiraishi A."/>
            <person name="Satake H."/>
            <person name="Nakayama K."/>
        </authorList>
    </citation>
    <scope>NUCLEOTIDE SEQUENCE</scope>
</reference>
<sequence length="221" mass="24510">MSIRISSIRKSHPPKGEKDGSDESIKGEKFLVSTNFEGHGLDIMSKGSICSPRTSIRHVTVLKIGKKNVPTFTKTSSAMPVGVEIVRSASSRIIRVLVKAGRLSSFQMERGIRIRQGWFRSYEAQRCTPIWSSVRTTVGWNVLRETPLSFMSDFTSPFGLAMFAWKRTTRARSRSGAGAGVWFFLSRINALTISFSSAISDETAGVEELVLTLETMALLRD</sequence>
<name>A0ABQ5I2N4_9ASTR</name>
<keyword evidence="3" id="KW-1185">Reference proteome</keyword>
<protein>
    <submittedName>
        <fullName evidence="2">Uncharacterized protein</fullName>
    </submittedName>
</protein>
<feature type="region of interest" description="Disordered" evidence="1">
    <location>
        <begin position="1"/>
        <end position="24"/>
    </location>
</feature>
<gene>
    <name evidence="2" type="ORF">Tco_1083170</name>
</gene>
<evidence type="ECO:0000313" key="2">
    <source>
        <dbReference type="EMBL" id="GJT94325.1"/>
    </source>
</evidence>